<evidence type="ECO:0000313" key="1">
    <source>
        <dbReference type="EMBL" id="EFC89297.1"/>
    </source>
</evidence>
<protein>
    <submittedName>
        <fullName evidence="1">Uncharacterized protein</fullName>
    </submittedName>
</protein>
<dbReference type="AlphaFoldDB" id="D2ZUB2"/>
<gene>
    <name evidence="1" type="ORF">NEIMUCOT_04200</name>
</gene>
<proteinExistence type="predicted"/>
<organism evidence="1 2">
    <name type="scientific">Neisseria mucosa (strain ATCC 25996 / DSM 4631 / NCTC 10774 / M26)</name>
    <dbReference type="NCBI Taxonomy" id="546266"/>
    <lineage>
        <taxon>Bacteria</taxon>
        <taxon>Pseudomonadati</taxon>
        <taxon>Pseudomonadota</taxon>
        <taxon>Betaproteobacteria</taxon>
        <taxon>Neisseriales</taxon>
        <taxon>Neisseriaceae</taxon>
        <taxon>Neisseria</taxon>
    </lineage>
</organism>
<name>D2ZUB2_NEIM2</name>
<accession>D2ZUB2</accession>
<reference evidence="1 2" key="1">
    <citation type="submission" date="2009-10" db="EMBL/GenBank/DDBJ databases">
        <authorList>
            <person name="Weinstock G."/>
            <person name="Sodergren E."/>
            <person name="Clifton S."/>
            <person name="Fulton L."/>
            <person name="Fulton B."/>
            <person name="Courtney L."/>
            <person name="Fronick C."/>
            <person name="Harrison M."/>
            <person name="Strong C."/>
            <person name="Farmer C."/>
            <person name="Delahaunty K."/>
            <person name="Markovic C."/>
            <person name="Hall O."/>
            <person name="Minx P."/>
            <person name="Tomlinson C."/>
            <person name="Mitreva M."/>
            <person name="Nelson J."/>
            <person name="Hou S."/>
            <person name="Wollam A."/>
            <person name="Pepin K.H."/>
            <person name="Johnson M."/>
            <person name="Bhonagiri V."/>
            <person name="Nash W.E."/>
            <person name="Warren W."/>
            <person name="Chinwalla A."/>
            <person name="Mardis E.R."/>
            <person name="Wilson R.K."/>
        </authorList>
    </citation>
    <scope>NUCLEOTIDE SEQUENCE [LARGE SCALE GENOMIC DNA]</scope>
    <source>
        <strain evidence="2">ATCC 25996 / DSM 4631 / NCTC 10774 / M26</strain>
    </source>
</reference>
<sequence length="42" mass="4965">MPNCYLILNKTKHYMSCKNVTRYSFKPYSGRTSHIDGIWPVN</sequence>
<dbReference type="Proteomes" id="UP000003344">
    <property type="component" value="Unassembled WGS sequence"/>
</dbReference>
<evidence type="ECO:0000313" key="2">
    <source>
        <dbReference type="Proteomes" id="UP000003344"/>
    </source>
</evidence>
<dbReference type="EMBL" id="ACDX02000003">
    <property type="protein sequence ID" value="EFC89297.1"/>
    <property type="molecule type" value="Genomic_DNA"/>
</dbReference>
<comment type="caution">
    <text evidence="1">The sequence shown here is derived from an EMBL/GenBank/DDBJ whole genome shotgun (WGS) entry which is preliminary data.</text>
</comment>
<dbReference type="STRING" id="546266.NEIMUCOT_04200"/>